<protein>
    <submittedName>
        <fullName evidence="1">Uncharacterized protein</fullName>
    </submittedName>
</protein>
<dbReference type="EMBL" id="BMUB01000028">
    <property type="protein sequence ID" value="GGV02510.1"/>
    <property type="molecule type" value="Genomic_DNA"/>
</dbReference>
<name>A0A8H9I111_KITAU</name>
<evidence type="ECO:0000313" key="2">
    <source>
        <dbReference type="Proteomes" id="UP000610124"/>
    </source>
</evidence>
<dbReference type="Proteomes" id="UP000610124">
    <property type="component" value="Unassembled WGS sequence"/>
</dbReference>
<proteinExistence type="predicted"/>
<sequence>MAEGYRVDLHALREAAAGVNGTIGKAAKQRVSDIPHDESAIGNHELAGTLGDFLSRWQRGVDNLTKDGQEISARLSASVKAYSDAEQAAHGDLNGILQKSGTDPGG</sequence>
<comment type="caution">
    <text evidence="1">The sequence shown here is derived from an EMBL/GenBank/DDBJ whole genome shotgun (WGS) entry which is preliminary data.</text>
</comment>
<gene>
    <name evidence="1" type="ORF">GCM10010502_66400</name>
</gene>
<evidence type="ECO:0000313" key="1">
    <source>
        <dbReference type="EMBL" id="GGV02510.1"/>
    </source>
</evidence>
<organism evidence="1 2">
    <name type="scientific">Kitasatospora aureofaciens</name>
    <name type="common">Streptomyces aureofaciens</name>
    <dbReference type="NCBI Taxonomy" id="1894"/>
    <lineage>
        <taxon>Bacteria</taxon>
        <taxon>Bacillati</taxon>
        <taxon>Actinomycetota</taxon>
        <taxon>Actinomycetes</taxon>
        <taxon>Kitasatosporales</taxon>
        <taxon>Streptomycetaceae</taxon>
        <taxon>Kitasatospora</taxon>
    </lineage>
</organism>
<reference evidence="1" key="2">
    <citation type="submission" date="2020-09" db="EMBL/GenBank/DDBJ databases">
        <authorList>
            <person name="Sun Q."/>
            <person name="Ohkuma M."/>
        </authorList>
    </citation>
    <scope>NUCLEOTIDE SEQUENCE</scope>
    <source>
        <strain evidence="1">JCM 4434</strain>
    </source>
</reference>
<accession>A0A8H9I111</accession>
<dbReference type="AlphaFoldDB" id="A0A8H9I111"/>
<reference evidence="1" key="1">
    <citation type="journal article" date="2014" name="Int. J. Syst. Evol. Microbiol.">
        <title>Complete genome sequence of Corynebacterium casei LMG S-19264T (=DSM 44701T), isolated from a smear-ripened cheese.</title>
        <authorList>
            <consortium name="US DOE Joint Genome Institute (JGI-PGF)"/>
            <person name="Walter F."/>
            <person name="Albersmeier A."/>
            <person name="Kalinowski J."/>
            <person name="Ruckert C."/>
        </authorList>
    </citation>
    <scope>NUCLEOTIDE SEQUENCE</scope>
    <source>
        <strain evidence="1">JCM 4434</strain>
    </source>
</reference>